<dbReference type="PANTHER" id="PTHR43639:SF1">
    <property type="entry name" value="SHORT-CHAIN DEHYDROGENASE_REDUCTASE FAMILY PROTEIN"/>
    <property type="match status" value="1"/>
</dbReference>
<gene>
    <name evidence="4" type="ORF">DL764_005388</name>
</gene>
<sequence>MAPDSLSLAGKIAIVTGAGREPGLGAGIATALARNGAAVVLNFVSDSTIPKAAAVAERLRTDYGVRVATIQADIASPEGAAELAKKTLEAFETDHIDILSPYHNHRLDLVRAVLPLMPPGGRIVNISSISSKISLPNLPFYNAAKAASDSLTLTWAAEMRISYIAMPFGRSHGITVNSVAPGPVVTDMQRKFRSSPRGEEATQYMIKRTRAAERLGEIEDVADAVLLIVQEKSRFITGQYIDVAGGLTDR</sequence>
<dbReference type="Pfam" id="PF13561">
    <property type="entry name" value="adh_short_C2"/>
    <property type="match status" value="1"/>
</dbReference>
<dbReference type="InterPro" id="IPR020904">
    <property type="entry name" value="Sc_DH/Rdtase_CS"/>
</dbReference>
<protein>
    <submittedName>
        <fullName evidence="4">Uncharacterized protein</fullName>
    </submittedName>
</protein>
<dbReference type="PANTHER" id="PTHR43639">
    <property type="entry name" value="OXIDOREDUCTASE, SHORT-CHAIN DEHYDROGENASE/REDUCTASE FAMILY (AFU_ORTHOLOGUE AFUA_5G02870)"/>
    <property type="match status" value="1"/>
</dbReference>
<evidence type="ECO:0000313" key="5">
    <source>
        <dbReference type="Proteomes" id="UP000293360"/>
    </source>
</evidence>
<proteinExistence type="inferred from homology"/>
<dbReference type="STRING" id="155417.A0A4Q4T976"/>
<evidence type="ECO:0000313" key="4">
    <source>
        <dbReference type="EMBL" id="RYP03105.1"/>
    </source>
</evidence>
<dbReference type="OrthoDB" id="47007at2759"/>
<comment type="caution">
    <text evidence="4">The sequence shown here is derived from an EMBL/GenBank/DDBJ whole genome shotgun (WGS) entry which is preliminary data.</text>
</comment>
<dbReference type="AlphaFoldDB" id="A0A4Q4T976"/>
<dbReference type="GO" id="GO:0016491">
    <property type="term" value="F:oxidoreductase activity"/>
    <property type="evidence" value="ECO:0007669"/>
    <property type="project" value="UniProtKB-KW"/>
</dbReference>
<evidence type="ECO:0000256" key="1">
    <source>
        <dbReference type="ARBA" id="ARBA00006484"/>
    </source>
</evidence>
<dbReference type="Proteomes" id="UP000293360">
    <property type="component" value="Unassembled WGS sequence"/>
</dbReference>
<keyword evidence="2" id="KW-0521">NADP</keyword>
<dbReference type="PRINTS" id="PR00081">
    <property type="entry name" value="GDHRDH"/>
</dbReference>
<keyword evidence="3" id="KW-0560">Oxidoreductase</keyword>
<organism evidence="4 5">
    <name type="scientific">Monosporascus ibericus</name>
    <dbReference type="NCBI Taxonomy" id="155417"/>
    <lineage>
        <taxon>Eukaryota</taxon>
        <taxon>Fungi</taxon>
        <taxon>Dikarya</taxon>
        <taxon>Ascomycota</taxon>
        <taxon>Pezizomycotina</taxon>
        <taxon>Sordariomycetes</taxon>
        <taxon>Xylariomycetidae</taxon>
        <taxon>Xylariales</taxon>
        <taxon>Xylariales incertae sedis</taxon>
        <taxon>Monosporascus</taxon>
    </lineage>
</organism>
<evidence type="ECO:0000256" key="2">
    <source>
        <dbReference type="ARBA" id="ARBA00022857"/>
    </source>
</evidence>
<keyword evidence="5" id="KW-1185">Reference proteome</keyword>
<dbReference type="InterPro" id="IPR002347">
    <property type="entry name" value="SDR_fam"/>
</dbReference>
<dbReference type="EMBL" id="QJNU01000282">
    <property type="protein sequence ID" value="RYP03105.1"/>
    <property type="molecule type" value="Genomic_DNA"/>
</dbReference>
<dbReference type="Pfam" id="PF00106">
    <property type="entry name" value="adh_short"/>
    <property type="match status" value="1"/>
</dbReference>
<dbReference type="PROSITE" id="PS00061">
    <property type="entry name" value="ADH_SHORT"/>
    <property type="match status" value="1"/>
</dbReference>
<dbReference type="SUPFAM" id="SSF51735">
    <property type="entry name" value="NAD(P)-binding Rossmann-fold domains"/>
    <property type="match status" value="1"/>
</dbReference>
<dbReference type="Gene3D" id="3.40.50.720">
    <property type="entry name" value="NAD(P)-binding Rossmann-like Domain"/>
    <property type="match status" value="2"/>
</dbReference>
<dbReference type="InterPro" id="IPR036291">
    <property type="entry name" value="NAD(P)-bd_dom_sf"/>
</dbReference>
<comment type="similarity">
    <text evidence="1">Belongs to the short-chain dehydrogenases/reductases (SDR) family.</text>
</comment>
<accession>A0A4Q4T976</accession>
<name>A0A4Q4T976_9PEZI</name>
<dbReference type="CDD" id="cd05233">
    <property type="entry name" value="SDR_c"/>
    <property type="match status" value="1"/>
</dbReference>
<reference evidence="4 5" key="1">
    <citation type="submission" date="2018-06" db="EMBL/GenBank/DDBJ databases">
        <title>Complete Genomes of Monosporascus.</title>
        <authorList>
            <person name="Robinson A.J."/>
            <person name="Natvig D.O."/>
        </authorList>
    </citation>
    <scope>NUCLEOTIDE SEQUENCE [LARGE SCALE GENOMIC DNA]</scope>
    <source>
        <strain evidence="4 5">CBS 110550</strain>
    </source>
</reference>
<evidence type="ECO:0000256" key="3">
    <source>
        <dbReference type="ARBA" id="ARBA00023002"/>
    </source>
</evidence>